<protein>
    <submittedName>
        <fullName evidence="1">Uncharacterized protein</fullName>
    </submittedName>
</protein>
<organism evidence="1 2">
    <name type="scientific">Jannaschia faecimaris</name>
    <dbReference type="NCBI Taxonomy" id="1244108"/>
    <lineage>
        <taxon>Bacteria</taxon>
        <taxon>Pseudomonadati</taxon>
        <taxon>Pseudomonadota</taxon>
        <taxon>Alphaproteobacteria</taxon>
        <taxon>Rhodobacterales</taxon>
        <taxon>Roseobacteraceae</taxon>
        <taxon>Jannaschia</taxon>
    </lineage>
</organism>
<keyword evidence="2" id="KW-1185">Reference proteome</keyword>
<accession>A0A1H3QKU9</accession>
<evidence type="ECO:0000313" key="1">
    <source>
        <dbReference type="EMBL" id="SDZ13933.1"/>
    </source>
</evidence>
<dbReference type="AlphaFoldDB" id="A0A1H3QKU9"/>
<proteinExistence type="predicted"/>
<dbReference type="STRING" id="1244108.SAMN05444004_106189"/>
<evidence type="ECO:0000313" key="2">
    <source>
        <dbReference type="Proteomes" id="UP000198914"/>
    </source>
</evidence>
<dbReference type="EMBL" id="FNPX01000006">
    <property type="protein sequence ID" value="SDZ13933.1"/>
    <property type="molecule type" value="Genomic_DNA"/>
</dbReference>
<name>A0A1H3QKU9_9RHOB</name>
<sequence length="48" mass="5210">MLVMGQRLAHDVGDYTRLGKRILRNEGLAWGLVEIDAIETVSGAGQKA</sequence>
<reference evidence="2" key="1">
    <citation type="submission" date="2016-10" db="EMBL/GenBank/DDBJ databases">
        <authorList>
            <person name="Varghese N."/>
            <person name="Submissions S."/>
        </authorList>
    </citation>
    <scope>NUCLEOTIDE SEQUENCE [LARGE SCALE GENOMIC DNA]</scope>
    <source>
        <strain evidence="2">DSM 100420</strain>
    </source>
</reference>
<dbReference type="Proteomes" id="UP000198914">
    <property type="component" value="Unassembled WGS sequence"/>
</dbReference>
<gene>
    <name evidence="1" type="ORF">SAMN05444004_106189</name>
</gene>